<protein>
    <recommendedName>
        <fullName evidence="6">Probable tRNA pseudouridine synthase B</fullName>
        <ecNumber evidence="6">5.4.99.25</ecNumber>
    </recommendedName>
    <alternativeName>
        <fullName evidence="6">tRNA pseudouridine(55) synthase</fullName>
        <shortName evidence="6">Psi55 synthase</shortName>
    </alternativeName>
    <alternativeName>
        <fullName evidence="6">tRNA pseudouridylate synthase</fullName>
    </alternativeName>
    <alternativeName>
        <fullName evidence="6">tRNA-uridine isomerase</fullName>
    </alternativeName>
</protein>
<dbReference type="FunFam" id="3.30.2350.10:FF:000001">
    <property type="entry name" value="H/ACA ribonucleoprotein complex subunit CBF5"/>
    <property type="match status" value="1"/>
</dbReference>
<gene>
    <name evidence="6" type="primary">truB</name>
    <name evidence="9" type="ORF">D9Q81_04840</name>
</gene>
<dbReference type="GO" id="GO:0003723">
    <property type="term" value="F:RNA binding"/>
    <property type="evidence" value="ECO:0007669"/>
    <property type="project" value="InterPro"/>
</dbReference>
<dbReference type="PROSITE" id="PS50890">
    <property type="entry name" value="PUA"/>
    <property type="match status" value="1"/>
</dbReference>
<dbReference type="Pfam" id="PF16198">
    <property type="entry name" value="TruB_C_2"/>
    <property type="match status" value="1"/>
</dbReference>
<dbReference type="InterPro" id="IPR002478">
    <property type="entry name" value="PUA"/>
</dbReference>
<dbReference type="GO" id="GO:0160148">
    <property type="term" value="F:tRNA pseudouridine(55) synthase activity"/>
    <property type="evidence" value="ECO:0007669"/>
    <property type="project" value="UniProtKB-EC"/>
</dbReference>
<dbReference type="Gene3D" id="3.30.2350.10">
    <property type="entry name" value="Pseudouridine synthase"/>
    <property type="match status" value="1"/>
</dbReference>
<comment type="similarity">
    <text evidence="5 6">Belongs to the pseudouridine synthase TruB family. Type 2 subfamily.</text>
</comment>
<accession>A0A3R9PCP6</accession>
<dbReference type="GO" id="GO:1990481">
    <property type="term" value="P:mRNA pseudouridine synthesis"/>
    <property type="evidence" value="ECO:0007669"/>
    <property type="project" value="TreeGrafter"/>
</dbReference>
<dbReference type="HAMAP" id="MF_01081">
    <property type="entry name" value="TruB_arch"/>
    <property type="match status" value="1"/>
</dbReference>
<dbReference type="InterPro" id="IPR004802">
    <property type="entry name" value="tRNA_PsdUridine_synth_B_fam"/>
</dbReference>
<dbReference type="SUPFAM" id="SSF55120">
    <property type="entry name" value="Pseudouridine synthase"/>
    <property type="match status" value="1"/>
</dbReference>
<dbReference type="GO" id="GO:0031118">
    <property type="term" value="P:rRNA pseudouridine synthesis"/>
    <property type="evidence" value="ECO:0007669"/>
    <property type="project" value="TreeGrafter"/>
</dbReference>
<feature type="domain" description="PUA" evidence="7">
    <location>
        <begin position="239"/>
        <end position="313"/>
    </location>
</feature>
<dbReference type="EC" id="5.4.99.25" evidence="6"/>
<feature type="active site" description="Nucleophile" evidence="6">
    <location>
        <position position="71"/>
    </location>
</feature>
<dbReference type="SMART" id="SM01136">
    <property type="entry name" value="DKCLD"/>
    <property type="match status" value="1"/>
</dbReference>
<proteinExistence type="inferred from homology"/>
<dbReference type="Proteomes" id="UP000278149">
    <property type="component" value="Unassembled WGS sequence"/>
</dbReference>
<evidence type="ECO:0000256" key="6">
    <source>
        <dbReference type="HAMAP-Rule" id="MF_01081"/>
    </source>
</evidence>
<dbReference type="PANTHER" id="PTHR23127">
    <property type="entry name" value="CENTROMERE/MICROTUBULE BINDING PROTEIN CBF5"/>
    <property type="match status" value="1"/>
</dbReference>
<dbReference type="InterPro" id="IPR002501">
    <property type="entry name" value="PsdUridine_synth_N"/>
</dbReference>
<dbReference type="InterPro" id="IPR032819">
    <property type="entry name" value="TruB_C"/>
</dbReference>
<name>A0A3R9PCP6_9CREN</name>
<dbReference type="RefSeq" id="WP_125741686.1">
    <property type="nucleotide sequence ID" value="NZ_RCOR01000022.1"/>
</dbReference>
<evidence type="ECO:0000256" key="4">
    <source>
        <dbReference type="ARBA" id="ARBA00060072"/>
    </source>
</evidence>
<comment type="catalytic activity">
    <reaction evidence="1 6">
        <text>uridine(55) in tRNA = pseudouridine(55) in tRNA</text>
        <dbReference type="Rhea" id="RHEA:42532"/>
        <dbReference type="Rhea" id="RHEA-COMP:10101"/>
        <dbReference type="Rhea" id="RHEA-COMP:10102"/>
        <dbReference type="ChEBI" id="CHEBI:65314"/>
        <dbReference type="ChEBI" id="CHEBI:65315"/>
        <dbReference type="EC" id="5.4.99.25"/>
    </reaction>
</comment>
<dbReference type="GO" id="GO:0031119">
    <property type="term" value="P:tRNA pseudouridine synthesis"/>
    <property type="evidence" value="ECO:0007669"/>
    <property type="project" value="UniProtKB-UniRule"/>
</dbReference>
<evidence type="ECO:0000256" key="1">
    <source>
        <dbReference type="ARBA" id="ARBA00000385"/>
    </source>
</evidence>
<dbReference type="GO" id="GO:0000495">
    <property type="term" value="P:box H/ACA sno(s)RNA 3'-end processing"/>
    <property type="evidence" value="ECO:0007669"/>
    <property type="project" value="TreeGrafter"/>
</dbReference>
<comment type="function">
    <text evidence="4 6">Could be responsible for synthesis of pseudouridine from uracil-55 in the psi GC loop of transfer RNAs.</text>
</comment>
<keyword evidence="3 6" id="KW-0413">Isomerase</keyword>
<dbReference type="Pfam" id="PF01509">
    <property type="entry name" value="TruB_N"/>
    <property type="match status" value="1"/>
</dbReference>
<dbReference type="InterPro" id="IPR026326">
    <property type="entry name" value="TruB_arch"/>
</dbReference>
<dbReference type="EMBL" id="RCOR01000022">
    <property type="protein sequence ID" value="RSN69115.1"/>
    <property type="molecule type" value="Genomic_DNA"/>
</dbReference>
<dbReference type="SUPFAM" id="SSF88697">
    <property type="entry name" value="PUA domain-like"/>
    <property type="match status" value="1"/>
</dbReference>
<evidence type="ECO:0000259" key="7">
    <source>
        <dbReference type="SMART" id="SM00359"/>
    </source>
</evidence>
<dbReference type="InterPro" id="IPR015947">
    <property type="entry name" value="PUA-like_sf"/>
</dbReference>
<evidence type="ECO:0000256" key="3">
    <source>
        <dbReference type="ARBA" id="ARBA00023235"/>
    </source>
</evidence>
<dbReference type="PANTHER" id="PTHR23127:SF0">
    <property type="entry name" value="H_ACA RIBONUCLEOPROTEIN COMPLEX SUBUNIT DKC1"/>
    <property type="match status" value="1"/>
</dbReference>
<dbReference type="Pfam" id="PF08068">
    <property type="entry name" value="DKCLD"/>
    <property type="match status" value="1"/>
</dbReference>
<evidence type="ECO:0000313" key="9">
    <source>
        <dbReference type="EMBL" id="RSN69115.1"/>
    </source>
</evidence>
<evidence type="ECO:0000256" key="2">
    <source>
        <dbReference type="ARBA" id="ARBA00022694"/>
    </source>
</evidence>
<reference evidence="9 10" key="1">
    <citation type="submission" date="2018-10" db="EMBL/GenBank/DDBJ databases">
        <title>Co-occurring genomic capacity for anaerobic methane metabolism and dissimilatory sulfite reduction discovered in the Korarchaeota.</title>
        <authorList>
            <person name="Mckay L.J."/>
            <person name="Dlakic M."/>
            <person name="Fields M.W."/>
            <person name="Delmont T.O."/>
            <person name="Eren A.M."/>
            <person name="Jay Z.J."/>
            <person name="Klingelsmith K.B."/>
            <person name="Rusch D.B."/>
            <person name="Inskeep W.P."/>
        </authorList>
    </citation>
    <scope>NUCLEOTIDE SEQUENCE [LARGE SCALE GENOMIC DNA]</scope>
    <source>
        <strain evidence="9 10">WS</strain>
    </source>
</reference>
<dbReference type="InterPro" id="IPR036974">
    <property type="entry name" value="PUA_sf"/>
</dbReference>
<dbReference type="NCBIfam" id="TIGR00425">
    <property type="entry name" value="CBF5"/>
    <property type="match status" value="1"/>
</dbReference>
<evidence type="ECO:0000259" key="8">
    <source>
        <dbReference type="SMART" id="SM01136"/>
    </source>
</evidence>
<dbReference type="Pfam" id="PF01472">
    <property type="entry name" value="PUA"/>
    <property type="match status" value="1"/>
</dbReference>
<dbReference type="InterPro" id="IPR012960">
    <property type="entry name" value="Dyskerin-like"/>
</dbReference>
<dbReference type="NCBIfam" id="NF003280">
    <property type="entry name" value="PRK04270.1"/>
    <property type="match status" value="1"/>
</dbReference>
<dbReference type="SMART" id="SM00359">
    <property type="entry name" value="PUA"/>
    <property type="match status" value="1"/>
</dbReference>
<comment type="caution">
    <text evidence="9">The sequence shown here is derived from an EMBL/GenBank/DDBJ whole genome shotgun (WGS) entry which is preliminary data.</text>
</comment>
<dbReference type="InterPro" id="IPR020103">
    <property type="entry name" value="PsdUridine_synth_cat_dom_sf"/>
</dbReference>
<sequence>MIDEVEEIAVKSAYEPGPYGYRPQERPIFLYLDHGLIILDKPKGPSSHEVTERVKRILEYPGKVGHCGTLDPKVSGVLPIVLGNATKLSKFISGYDKEYVGTLYLHGDVPIDELKGALDKFTGPIFQRPPVKSAVKRSLRVRRVYSIELLSSEGRFHKLRVRVESGTYIRKLFFDIGEFLGVGGSMRDLRRIRSGIFSEKDCVTLEDIKDAYDSWRESGDESKIRKVILPLEEAVRHLPKIYVKDSAVASLTHGASLKVKGICSLSRGIKKGSIVALMTLKGELIAIGRALMDFDEMLSADSGVAASIERVIMPRDLYPPMWKTG</sequence>
<dbReference type="Gene3D" id="2.30.130.10">
    <property type="entry name" value="PUA domain"/>
    <property type="match status" value="1"/>
</dbReference>
<evidence type="ECO:0000313" key="10">
    <source>
        <dbReference type="Proteomes" id="UP000278149"/>
    </source>
</evidence>
<dbReference type="GO" id="GO:0031120">
    <property type="term" value="P:snRNA pseudouridine synthesis"/>
    <property type="evidence" value="ECO:0007669"/>
    <property type="project" value="TreeGrafter"/>
</dbReference>
<dbReference type="AlphaFoldDB" id="A0A3R9PCP6"/>
<feature type="domain" description="Dyskerin-like" evidence="8">
    <location>
        <begin position="4"/>
        <end position="51"/>
    </location>
</feature>
<dbReference type="CDD" id="cd21148">
    <property type="entry name" value="PUA_Cbf5"/>
    <property type="match status" value="1"/>
</dbReference>
<organism evidence="9 10">
    <name type="scientific">Candidatus Korarchaeum cryptofilum</name>
    <dbReference type="NCBI Taxonomy" id="498846"/>
    <lineage>
        <taxon>Archaea</taxon>
        <taxon>Thermoproteota</taxon>
        <taxon>Candidatus Korarchaeia</taxon>
        <taxon>Candidatus Korarchaeales</taxon>
        <taxon>Candidatus Korarchaeaceae</taxon>
        <taxon>Candidatus Korarchaeum</taxon>
    </lineage>
</organism>
<keyword evidence="2 6" id="KW-0819">tRNA processing</keyword>
<evidence type="ECO:0000256" key="5">
    <source>
        <dbReference type="ARBA" id="ARBA00060775"/>
    </source>
</evidence>